<evidence type="ECO:0000256" key="2">
    <source>
        <dbReference type="ARBA" id="ARBA00022448"/>
    </source>
</evidence>
<dbReference type="Gene3D" id="6.10.250.1620">
    <property type="match status" value="1"/>
</dbReference>
<comment type="similarity">
    <text evidence="1">Belongs to the V-ATPase E subunit family.</text>
</comment>
<evidence type="ECO:0000256" key="1">
    <source>
        <dbReference type="ARBA" id="ARBA00005901"/>
    </source>
</evidence>
<feature type="non-terminal residue" evidence="4">
    <location>
        <position position="1"/>
    </location>
</feature>
<evidence type="ECO:0000313" key="4">
    <source>
        <dbReference type="EMBL" id="OBS79648.1"/>
    </source>
</evidence>
<dbReference type="AlphaFoldDB" id="A0A1A6HMI7"/>
<sequence>LLCGDLKSGPKVVPCLGFAFTMVLIDADVQKQIKRMIAFFKQEANKKAEEICAKAEEESNIEKGCHVQTQRLKIMEYYEKKEKQIEQHKKIQMSNQMNQARFKVLRAKDDCITDLLN</sequence>
<dbReference type="Pfam" id="PF01991">
    <property type="entry name" value="vATP-synt_E"/>
    <property type="match status" value="1"/>
</dbReference>
<evidence type="ECO:0000256" key="3">
    <source>
        <dbReference type="ARBA" id="ARBA00023065"/>
    </source>
</evidence>
<reference evidence="4 5" key="1">
    <citation type="submission" date="2016-06" db="EMBL/GenBank/DDBJ databases">
        <title>The Draft Genome Sequence and Annotation of the Desert Woodrat Neotoma lepida.</title>
        <authorList>
            <person name="Campbell M."/>
            <person name="Oakeson K.F."/>
            <person name="Yandell M."/>
            <person name="Halpert J.R."/>
            <person name="Dearing D."/>
        </authorList>
    </citation>
    <scope>NUCLEOTIDE SEQUENCE [LARGE SCALE GENOMIC DNA]</scope>
    <source>
        <strain evidence="4">417</strain>
        <tissue evidence="4">Liver</tissue>
    </source>
</reference>
<dbReference type="GO" id="GO:0033178">
    <property type="term" value="C:proton-transporting two-sector ATPase complex, catalytic domain"/>
    <property type="evidence" value="ECO:0007669"/>
    <property type="project" value="InterPro"/>
</dbReference>
<proteinExistence type="inferred from homology"/>
<dbReference type="STRING" id="56216.A0A1A6HMI7"/>
<accession>A0A1A6HMI7</accession>
<keyword evidence="5" id="KW-1185">Reference proteome</keyword>
<dbReference type="PANTHER" id="PTHR45715">
    <property type="entry name" value="ATPASE H+-TRANSPORTING V1 SUBUNIT E1A-RELATED"/>
    <property type="match status" value="1"/>
</dbReference>
<name>A0A1A6HMI7_NEOLE</name>
<evidence type="ECO:0000313" key="5">
    <source>
        <dbReference type="Proteomes" id="UP000092124"/>
    </source>
</evidence>
<dbReference type="GO" id="GO:0046961">
    <property type="term" value="F:proton-transporting ATPase activity, rotational mechanism"/>
    <property type="evidence" value="ECO:0007669"/>
    <property type="project" value="InterPro"/>
</dbReference>
<dbReference type="Proteomes" id="UP000092124">
    <property type="component" value="Unassembled WGS sequence"/>
</dbReference>
<gene>
    <name evidence="4" type="ORF">A6R68_22150</name>
</gene>
<dbReference type="InterPro" id="IPR002842">
    <property type="entry name" value="ATPase_V1_Esu"/>
</dbReference>
<organism evidence="4 5">
    <name type="scientific">Neotoma lepida</name>
    <name type="common">Desert woodrat</name>
    <dbReference type="NCBI Taxonomy" id="56216"/>
    <lineage>
        <taxon>Eukaryota</taxon>
        <taxon>Metazoa</taxon>
        <taxon>Chordata</taxon>
        <taxon>Craniata</taxon>
        <taxon>Vertebrata</taxon>
        <taxon>Euteleostomi</taxon>
        <taxon>Mammalia</taxon>
        <taxon>Eutheria</taxon>
        <taxon>Euarchontoglires</taxon>
        <taxon>Glires</taxon>
        <taxon>Rodentia</taxon>
        <taxon>Myomorpha</taxon>
        <taxon>Muroidea</taxon>
        <taxon>Cricetidae</taxon>
        <taxon>Neotominae</taxon>
        <taxon>Neotoma</taxon>
    </lineage>
</organism>
<comment type="caution">
    <text evidence="4">The sequence shown here is derived from an EMBL/GenBank/DDBJ whole genome shotgun (WGS) entry which is preliminary data.</text>
</comment>
<keyword evidence="2" id="KW-0813">Transport</keyword>
<keyword evidence="3" id="KW-0406">Ion transport</keyword>
<protein>
    <submittedName>
        <fullName evidence="4">Uncharacterized protein</fullName>
    </submittedName>
</protein>
<dbReference type="EMBL" id="LZPO01018682">
    <property type="protein sequence ID" value="OBS79648.1"/>
    <property type="molecule type" value="Genomic_DNA"/>
</dbReference>